<feature type="region of interest" description="Disordered" evidence="1">
    <location>
        <begin position="103"/>
        <end position="124"/>
    </location>
</feature>
<dbReference type="RefSeq" id="WP_345488665.1">
    <property type="nucleotide sequence ID" value="NZ_BAAAWU010000001.1"/>
</dbReference>
<name>A0ABV5QNG0_9ACTN</name>
<organism evidence="2 3">
    <name type="scientific">Streptomyces roseoviridis</name>
    <dbReference type="NCBI Taxonomy" id="67361"/>
    <lineage>
        <taxon>Bacteria</taxon>
        <taxon>Bacillati</taxon>
        <taxon>Actinomycetota</taxon>
        <taxon>Actinomycetes</taxon>
        <taxon>Kitasatosporales</taxon>
        <taxon>Streptomycetaceae</taxon>
        <taxon>Streptomyces</taxon>
    </lineage>
</organism>
<evidence type="ECO:0000313" key="2">
    <source>
        <dbReference type="EMBL" id="MFB9555034.1"/>
    </source>
</evidence>
<keyword evidence="3" id="KW-1185">Reference proteome</keyword>
<evidence type="ECO:0008006" key="4">
    <source>
        <dbReference type="Google" id="ProtNLM"/>
    </source>
</evidence>
<feature type="compositionally biased region" description="Low complexity" evidence="1">
    <location>
        <begin position="17"/>
        <end position="34"/>
    </location>
</feature>
<feature type="region of interest" description="Disordered" evidence="1">
    <location>
        <begin position="1"/>
        <end position="34"/>
    </location>
</feature>
<evidence type="ECO:0000256" key="1">
    <source>
        <dbReference type="SAM" id="MobiDB-lite"/>
    </source>
</evidence>
<accession>A0ABV5QNG0</accession>
<feature type="compositionally biased region" description="Basic and acidic residues" evidence="1">
    <location>
        <begin position="111"/>
        <end position="124"/>
    </location>
</feature>
<reference evidence="2 3" key="1">
    <citation type="submission" date="2024-09" db="EMBL/GenBank/DDBJ databases">
        <authorList>
            <person name="Sun Q."/>
            <person name="Mori K."/>
        </authorList>
    </citation>
    <scope>NUCLEOTIDE SEQUENCE [LARGE SCALE GENOMIC DNA]</scope>
    <source>
        <strain evidence="2 3">JCM 4414</strain>
    </source>
</reference>
<dbReference type="EMBL" id="JBHMCT010000008">
    <property type="protein sequence ID" value="MFB9555034.1"/>
    <property type="molecule type" value="Genomic_DNA"/>
</dbReference>
<protein>
    <recommendedName>
        <fullName evidence="4">Lipoprotein</fullName>
    </recommendedName>
</protein>
<proteinExistence type="predicted"/>
<comment type="caution">
    <text evidence="2">The sequence shown here is derived from an EMBL/GenBank/DDBJ whole genome shotgun (WGS) entry which is preliminary data.</text>
</comment>
<gene>
    <name evidence="2" type="ORF">ACFFTP_12625</name>
</gene>
<dbReference type="Proteomes" id="UP001589716">
    <property type="component" value="Unassembled WGS sequence"/>
</dbReference>
<sequence>MSRAADRAAGPAGGPGASRPAAGRAASRRGAPAGRRSLRRAAAALLCLLPLAACGIQGSDVVEAGGPAPVTVHPTGEPRMLLFFADRDGRLMPVARDIGFHSGIGPDTEVTDGRIEPTHPDTEVGYRAPVDTVLSTLLEGPEENERAAGLTTRLAPHGAYEAHALTVPRADGTTLQVRVRTRVKDLDPVALRQLVCTAAYAQDPTGAIPVAVRGIDGEVAAARCLMN</sequence>
<evidence type="ECO:0000313" key="3">
    <source>
        <dbReference type="Proteomes" id="UP001589716"/>
    </source>
</evidence>